<evidence type="ECO:0000256" key="3">
    <source>
        <dbReference type="ARBA" id="ARBA00021495"/>
    </source>
</evidence>
<evidence type="ECO:0000259" key="16">
    <source>
        <dbReference type="PROSITE" id="PS50894"/>
    </source>
</evidence>
<dbReference type="InterPro" id="IPR036641">
    <property type="entry name" value="HPT_dom_sf"/>
</dbReference>
<comment type="caution">
    <text evidence="17">The sequence shown here is derived from an EMBL/GenBank/DDBJ whole genome shotgun (WGS) entry which is preliminary data.</text>
</comment>
<evidence type="ECO:0000256" key="5">
    <source>
        <dbReference type="ARBA" id="ARBA00022553"/>
    </source>
</evidence>
<keyword evidence="4" id="KW-0145">Chemotaxis</keyword>
<evidence type="ECO:0000256" key="7">
    <source>
        <dbReference type="ARBA" id="ARBA00022741"/>
    </source>
</evidence>
<evidence type="ECO:0000313" key="17">
    <source>
        <dbReference type="EMBL" id="ERJ92412.1"/>
    </source>
</evidence>
<dbReference type="InterPro" id="IPR037052">
    <property type="entry name" value="CheA-like_P2_sf"/>
</dbReference>
<dbReference type="SMART" id="SM00387">
    <property type="entry name" value="HATPase_c"/>
    <property type="match status" value="1"/>
</dbReference>
<dbReference type="Gene3D" id="1.20.120.160">
    <property type="entry name" value="HPT domain"/>
    <property type="match status" value="1"/>
</dbReference>
<dbReference type="Pfam" id="PF01627">
    <property type="entry name" value="Hpt"/>
    <property type="match status" value="1"/>
</dbReference>
<dbReference type="Proteomes" id="UP000016649">
    <property type="component" value="Unassembled WGS sequence"/>
</dbReference>
<feature type="domain" description="HPt" evidence="16">
    <location>
        <begin position="5"/>
        <end position="109"/>
    </location>
</feature>
<dbReference type="InterPro" id="IPR002545">
    <property type="entry name" value="CheW-lke_dom"/>
</dbReference>
<dbReference type="InterPro" id="IPR036890">
    <property type="entry name" value="HATPase_C_sf"/>
</dbReference>
<feature type="region of interest" description="Disordered" evidence="13">
    <location>
        <begin position="283"/>
        <end position="357"/>
    </location>
</feature>
<keyword evidence="9" id="KW-0067">ATP-binding</keyword>
<dbReference type="InterPro" id="IPR004358">
    <property type="entry name" value="Sig_transdc_His_kin-like_C"/>
</dbReference>
<comment type="catalytic activity">
    <reaction evidence="1">
        <text>ATP + protein L-histidine = ADP + protein N-phospho-L-histidine.</text>
        <dbReference type="EC" id="2.7.13.3"/>
    </reaction>
</comment>
<dbReference type="SUPFAM" id="SSF55874">
    <property type="entry name" value="ATPase domain of HSP90 chaperone/DNA topoisomerase II/histidine kinase"/>
    <property type="match status" value="1"/>
</dbReference>
<evidence type="ECO:0000256" key="10">
    <source>
        <dbReference type="ARBA" id="ARBA00023012"/>
    </source>
</evidence>
<reference evidence="17 18" key="1">
    <citation type="submission" date="2013-08" db="EMBL/GenBank/DDBJ databases">
        <authorList>
            <person name="Weinstock G."/>
            <person name="Sodergren E."/>
            <person name="Wylie T."/>
            <person name="Fulton L."/>
            <person name="Fulton R."/>
            <person name="Fronick C."/>
            <person name="O'Laughlin M."/>
            <person name="Godfrey J."/>
            <person name="Miner T."/>
            <person name="Herter B."/>
            <person name="Appelbaum E."/>
            <person name="Cordes M."/>
            <person name="Lek S."/>
            <person name="Wollam A."/>
            <person name="Pepin K.H."/>
            <person name="Palsikar V.B."/>
            <person name="Mitreva M."/>
            <person name="Wilson R.K."/>
        </authorList>
    </citation>
    <scope>NUCLEOTIDE SEQUENCE [LARGE SCALE GENOMIC DNA]</scope>
    <source>
        <strain evidence="17 18">ATCC 700332</strain>
    </source>
</reference>
<dbReference type="GO" id="GO:0016301">
    <property type="term" value="F:kinase activity"/>
    <property type="evidence" value="ECO:0007669"/>
    <property type="project" value="UniProtKB-KW"/>
</dbReference>
<dbReference type="PANTHER" id="PTHR43395:SF1">
    <property type="entry name" value="CHEMOTAXIS PROTEIN CHEA"/>
    <property type="match status" value="1"/>
</dbReference>
<evidence type="ECO:0000256" key="13">
    <source>
        <dbReference type="SAM" id="MobiDB-lite"/>
    </source>
</evidence>
<dbReference type="InterPro" id="IPR010808">
    <property type="entry name" value="CheA_P2-bd"/>
</dbReference>
<dbReference type="SMART" id="SM00260">
    <property type="entry name" value="CheW"/>
    <property type="match status" value="1"/>
</dbReference>
<dbReference type="PROSITE" id="PS50109">
    <property type="entry name" value="HIS_KIN"/>
    <property type="match status" value="1"/>
</dbReference>
<dbReference type="Gene3D" id="3.30.70.1110">
    <property type="entry name" value="Histidine kinase CheA-like, P2 response regulator-binding domain"/>
    <property type="match status" value="1"/>
</dbReference>
<evidence type="ECO:0000256" key="11">
    <source>
        <dbReference type="PROSITE-ProRule" id="PRU00110"/>
    </source>
</evidence>
<dbReference type="Gene3D" id="2.30.30.40">
    <property type="entry name" value="SH3 Domains"/>
    <property type="match status" value="1"/>
</dbReference>
<gene>
    <name evidence="17" type="ORF">HMPREF9193_01573</name>
</gene>
<dbReference type="PROSITE" id="PS50894">
    <property type="entry name" value="HPT"/>
    <property type="match status" value="1"/>
</dbReference>
<keyword evidence="12" id="KW-0175">Coiled coil</keyword>
<dbReference type="InterPro" id="IPR004105">
    <property type="entry name" value="CheA-like_dim"/>
</dbReference>
<dbReference type="CDD" id="cd00088">
    <property type="entry name" value="HPT"/>
    <property type="match status" value="1"/>
</dbReference>
<dbReference type="InterPro" id="IPR003594">
    <property type="entry name" value="HATPase_dom"/>
</dbReference>
<accession>A0ABN0NY10</accession>
<feature type="modified residue" description="Phosphohistidine" evidence="11">
    <location>
        <position position="52"/>
    </location>
</feature>
<feature type="compositionally biased region" description="Low complexity" evidence="13">
    <location>
        <begin position="309"/>
        <end position="329"/>
    </location>
</feature>
<dbReference type="Pfam" id="PF01584">
    <property type="entry name" value="CheW"/>
    <property type="match status" value="1"/>
</dbReference>
<keyword evidence="10" id="KW-0902">Two-component regulatory system</keyword>
<keyword evidence="5 11" id="KW-0597">Phosphoprotein</keyword>
<proteinExistence type="predicted"/>
<evidence type="ECO:0000256" key="9">
    <source>
        <dbReference type="ARBA" id="ARBA00022840"/>
    </source>
</evidence>
<dbReference type="SUPFAM" id="SSF55052">
    <property type="entry name" value="CheY-binding domain of CheA"/>
    <property type="match status" value="1"/>
</dbReference>
<evidence type="ECO:0000313" key="18">
    <source>
        <dbReference type="Proteomes" id="UP000016649"/>
    </source>
</evidence>
<evidence type="ECO:0000256" key="4">
    <source>
        <dbReference type="ARBA" id="ARBA00022500"/>
    </source>
</evidence>
<keyword evidence="18" id="KW-1185">Reference proteome</keyword>
<dbReference type="InterPro" id="IPR051315">
    <property type="entry name" value="Bact_Chemotaxis_CheA"/>
</dbReference>
<evidence type="ECO:0000259" key="15">
    <source>
        <dbReference type="PROSITE" id="PS50851"/>
    </source>
</evidence>
<dbReference type="InterPro" id="IPR037006">
    <property type="entry name" value="CheA-like_homodim_sf"/>
</dbReference>
<dbReference type="InterPro" id="IPR008207">
    <property type="entry name" value="Sig_transdc_His_kin_Hpt_dom"/>
</dbReference>
<dbReference type="PRINTS" id="PR00344">
    <property type="entry name" value="BCTRLSENSOR"/>
</dbReference>
<feature type="coiled-coil region" evidence="12">
    <location>
        <begin position="10"/>
        <end position="37"/>
    </location>
</feature>
<dbReference type="PANTHER" id="PTHR43395">
    <property type="entry name" value="SENSOR HISTIDINE KINASE CHEA"/>
    <property type="match status" value="1"/>
</dbReference>
<evidence type="ECO:0000256" key="6">
    <source>
        <dbReference type="ARBA" id="ARBA00022679"/>
    </source>
</evidence>
<dbReference type="Gene3D" id="3.30.565.10">
    <property type="entry name" value="Histidine kinase-like ATPase, C-terminal domain"/>
    <property type="match status" value="1"/>
</dbReference>
<feature type="compositionally biased region" description="Polar residues" evidence="13">
    <location>
        <begin position="345"/>
        <end position="355"/>
    </location>
</feature>
<evidence type="ECO:0000256" key="12">
    <source>
        <dbReference type="SAM" id="Coils"/>
    </source>
</evidence>
<feature type="domain" description="CheW-like" evidence="15">
    <location>
        <begin position="688"/>
        <end position="821"/>
    </location>
</feature>
<evidence type="ECO:0000256" key="8">
    <source>
        <dbReference type="ARBA" id="ARBA00022777"/>
    </source>
</evidence>
<dbReference type="InterPro" id="IPR035891">
    <property type="entry name" value="CheY-binding_CheA"/>
</dbReference>
<organism evidence="17 18">
    <name type="scientific">Treponema lecithinolyticum ATCC 700332</name>
    <dbReference type="NCBI Taxonomy" id="1321815"/>
    <lineage>
        <taxon>Bacteria</taxon>
        <taxon>Pseudomonadati</taxon>
        <taxon>Spirochaetota</taxon>
        <taxon>Spirochaetia</taxon>
        <taxon>Spirochaetales</taxon>
        <taxon>Treponemataceae</taxon>
        <taxon>Treponema</taxon>
    </lineage>
</organism>
<evidence type="ECO:0000259" key="14">
    <source>
        <dbReference type="PROSITE" id="PS50109"/>
    </source>
</evidence>
<dbReference type="PROSITE" id="PS50851">
    <property type="entry name" value="CHEW"/>
    <property type="match status" value="1"/>
</dbReference>
<dbReference type="SUPFAM" id="SSF47226">
    <property type="entry name" value="Histidine-containing phosphotransfer domain, HPT domain"/>
    <property type="match status" value="1"/>
</dbReference>
<keyword evidence="8 17" id="KW-0418">Kinase</keyword>
<dbReference type="RefSeq" id="WP_021687774.1">
    <property type="nucleotide sequence ID" value="NZ_KI260569.1"/>
</dbReference>
<keyword evidence="6" id="KW-0808">Transferase</keyword>
<dbReference type="Pfam" id="PF07194">
    <property type="entry name" value="P2"/>
    <property type="match status" value="1"/>
</dbReference>
<feature type="region of interest" description="Disordered" evidence="13">
    <location>
        <begin position="133"/>
        <end position="158"/>
    </location>
</feature>
<dbReference type="Pfam" id="PF02518">
    <property type="entry name" value="HATPase_c"/>
    <property type="match status" value="1"/>
</dbReference>
<protein>
    <recommendedName>
        <fullName evidence="3">Chemotaxis protein CheA</fullName>
        <ecNumber evidence="2">2.7.13.3</ecNumber>
    </recommendedName>
</protein>
<dbReference type="Gene3D" id="1.10.287.560">
    <property type="entry name" value="Histidine kinase CheA-like, homodimeric domain"/>
    <property type="match status" value="1"/>
</dbReference>
<sequence>MSDYLDINNEELLKDFFSEAEQQVENLESNILVIENDPSNHEAIDEIFRAAHTLKGGSATVEMTELSTFTHAVEDVLDELRSDAIPVTEDVVDVLLSSIDVIKAMLAARSNGSVYEEDVEELKQKLHSFVPADTKKKKGKSSAAKAPAPAAPAPEAPARTSVLPDFSDGIPDKLPSPAGYVSEYELLELKQLSPAPKKLWGVTVFFDESNPMNSVGGIQVFAALKEKTDILKTIPDFEELYEDEFHPQVVYYVASAVSGDEIEDIAFLDDVVTAVDAQDISDAVGSSTPAAQAAPEPSAAKPEAKTDTGASSAEAQPKAAAETAPASGTAEEKIASAASGETKAASASGSGQSVTSGAGAKKAAAAPSAAHAAAGSVLRVDSKRIDYLLNLVSETVIAKAAFNQTALQVNDLQAELQGIEASYKDRVRALFEQLPNYLESAQNGKNTKDIKSAVTQDFSGLYTMFDPFDSKFKTFSGKFRSYTQNLGRIAGELQEGVMKIRMVPISQIFSRFPRVVRDLSRDLDKKVDLVIEGEETELDKSVVEDLLDPIMHCVRNSLDHGIESPEARRAAGKNETGTVHLKARNEGNMIVIEIEDDGKGIDVDAVRAKAIERGLIHPDKIITDQEAFQFIFDAGFSTSKTISNVSGRGVGLDVVKTQIEKLNGTVIVTSEHGKGTTFSIKLPLTLAIIQGLLVRVGSEVYSIPIASVIESQRIRTSEINRIDNYEVLNVRNEVISVLRLSRLFGIRNKQESEYVFIVIVGTADKKIGIMVDALIGEEDVVIKPLKDQFANSPGIAGASILGDGSVSLIIDVGQLLELGVKQELNALDKLSVKDTQLVGGK</sequence>
<keyword evidence="7" id="KW-0547">Nucleotide-binding</keyword>
<dbReference type="Pfam" id="PF02895">
    <property type="entry name" value="H-kinase_dim"/>
    <property type="match status" value="1"/>
</dbReference>
<name>A0ABN0NY10_TRELE</name>
<dbReference type="CDD" id="cd16916">
    <property type="entry name" value="HATPase_CheA-like"/>
    <property type="match status" value="1"/>
</dbReference>
<dbReference type="InterPro" id="IPR036061">
    <property type="entry name" value="CheW-like_dom_sf"/>
</dbReference>
<dbReference type="EC" id="2.7.13.3" evidence="2"/>
<feature type="compositionally biased region" description="Low complexity" evidence="13">
    <location>
        <begin position="287"/>
        <end position="301"/>
    </location>
</feature>
<dbReference type="SUPFAM" id="SSF50341">
    <property type="entry name" value="CheW-like"/>
    <property type="match status" value="1"/>
</dbReference>
<dbReference type="CDD" id="cd00731">
    <property type="entry name" value="CheA_reg"/>
    <property type="match status" value="1"/>
</dbReference>
<evidence type="ECO:0000256" key="2">
    <source>
        <dbReference type="ARBA" id="ARBA00012438"/>
    </source>
</evidence>
<dbReference type="InterPro" id="IPR005467">
    <property type="entry name" value="His_kinase_dom"/>
</dbReference>
<feature type="domain" description="Histidine kinase" evidence="14">
    <location>
        <begin position="483"/>
        <end position="686"/>
    </location>
</feature>
<dbReference type="SMART" id="SM01231">
    <property type="entry name" value="H-kinase_dim"/>
    <property type="match status" value="1"/>
</dbReference>
<dbReference type="EMBL" id="AWVH01000037">
    <property type="protein sequence ID" value="ERJ92412.1"/>
    <property type="molecule type" value="Genomic_DNA"/>
</dbReference>
<evidence type="ECO:0000256" key="1">
    <source>
        <dbReference type="ARBA" id="ARBA00000085"/>
    </source>
</evidence>
<dbReference type="SMART" id="SM00073">
    <property type="entry name" value="HPT"/>
    <property type="match status" value="1"/>
</dbReference>